<evidence type="ECO:0000256" key="2">
    <source>
        <dbReference type="ARBA" id="ARBA00022737"/>
    </source>
</evidence>
<feature type="compositionally biased region" description="Low complexity" evidence="4">
    <location>
        <begin position="1"/>
        <end position="31"/>
    </location>
</feature>
<feature type="region of interest" description="Disordered" evidence="4">
    <location>
        <begin position="463"/>
        <end position="496"/>
    </location>
</feature>
<dbReference type="PROSITE" id="PS50082">
    <property type="entry name" value="WD_REPEATS_2"/>
    <property type="match status" value="6"/>
</dbReference>
<dbReference type="PROSITE" id="PS00678">
    <property type="entry name" value="WD_REPEATS_1"/>
    <property type="match status" value="4"/>
</dbReference>
<feature type="repeat" description="WD" evidence="3">
    <location>
        <begin position="899"/>
        <end position="938"/>
    </location>
</feature>
<dbReference type="RefSeq" id="XP_025595176.1">
    <property type="nucleotide sequence ID" value="XM_025743501.1"/>
</dbReference>
<dbReference type="SMART" id="SM00320">
    <property type="entry name" value="WD40"/>
    <property type="match status" value="8"/>
</dbReference>
<dbReference type="Proteomes" id="UP000245946">
    <property type="component" value="Unassembled WGS sequence"/>
</dbReference>
<dbReference type="Gene3D" id="2.130.10.10">
    <property type="entry name" value="YVTN repeat-like/Quinoprotein amine dehydrogenase"/>
    <property type="match status" value="2"/>
</dbReference>
<feature type="repeat" description="WD" evidence="3">
    <location>
        <begin position="857"/>
        <end position="898"/>
    </location>
</feature>
<keyword evidence="7" id="KW-1185">Reference proteome</keyword>
<sequence>MSHMPSSGGASSSSLPHTPHTPHPLMHRAVSPPTPAPSPQPSALGMARLSCADDAASLGKHLALVFPKLDAAERSAVLTSLLGLCSIRELSQLQTDITARLKIDFLGQLPIEISLHILSFIDDPTTLARASGVSRFWRSLVNDEHTWKAMCVKHAFRYRRMSLGSISLLGSAGLGGSAAWPAPVGSTSYSASDAYTYARLAPLAESADSSRRDDDDDDEQLSHARDDADATLLASLYQRYRARGLDPSNALHELRTLHDLFLAKQESDDALGMRRGSIDMSEADRAFYAQLEEIVAEEAEERYGAPQQAAYAQPAGSRFMQQPRDGPSRPQPFSPADGSDPFGDDAEPQLAEPSGSANLGWLGAGSWARTYAGPASSTLASFVPRLAPLRSAVGMARPPTLSRAPDAAAGSSSRGMEVDEDVFAQGLGLPVSMSGVEDPLYPTARMDDMHVTPAARRLVADAKKARRRSAPGAAAALGEPSGSSSSLGMGRPSSFVSHSGERAATFAEGSGVRPFSYKTHFKLAYLTDSNWRRGGRMLTQYTSGDNGAVVTTLAMDSEWIVVGMANAKIHVFDARTGLYMHTLAGHESGVWALTLVSRTEGARSRPGLAVYKGKHRDGALRRVPSFAAGGDLELLVHDQRPSASAYADDDEARAAAGPAGSTLSSPGLGGGGAFSALPKRTHSAMPLGDEGAPGRSDDETLEWFHRARRAMLRNGSSPNRPESLREPTAAERARERAAAEAEADAGAIRDAVMADGTGRVPRHLAAQVRANRARHLGADSDEAADFDARAAAAAAEDASLWGSAMPQQDSTRSRTAGSNPCGSVRGFGNEDALVITGGCDRDIRVWNLRTGSCQYVMRGHTSTVRCLKVVDGRPLAVSGARDSTVRVWNIATGQLVHQLVGHQHSVRCIEVAGNRVVSGSYDCTCRVWDIDTGECVQVLRGHFHQIYAVAFDGVRIATGSLDSTVRLWNANTGECVCTLQGHTSLVGQLQFTDAHLVTGGSDGRVIVFDLKTMQTKHRICAHDNSVTCLQFNDRFIVTGGNDGRVKLWDFQSGAFIREMVEPSEAVWKMAFKDDCLVVLCKRDSKTSMETITMKPLLDS</sequence>
<feature type="region of interest" description="Disordered" evidence="4">
    <location>
        <begin position="712"/>
        <end position="731"/>
    </location>
</feature>
<dbReference type="PANTHER" id="PTHR22847">
    <property type="entry name" value="WD40 REPEAT PROTEIN"/>
    <property type="match status" value="1"/>
</dbReference>
<feature type="region of interest" description="Disordered" evidence="4">
    <location>
        <begin position="300"/>
        <end position="357"/>
    </location>
</feature>
<evidence type="ECO:0000256" key="4">
    <source>
        <dbReference type="SAM" id="MobiDB-lite"/>
    </source>
</evidence>
<dbReference type="CDD" id="cd00200">
    <property type="entry name" value="WD40"/>
    <property type="match status" value="1"/>
</dbReference>
<feature type="compositionally biased region" description="Low complexity" evidence="4">
    <location>
        <begin position="654"/>
        <end position="666"/>
    </location>
</feature>
<feature type="domain" description="F-box" evidence="5">
    <location>
        <begin position="103"/>
        <end position="150"/>
    </location>
</feature>
<dbReference type="SUPFAM" id="SSF50978">
    <property type="entry name" value="WD40 repeat-like"/>
    <property type="match status" value="2"/>
</dbReference>
<dbReference type="Pfam" id="PF12937">
    <property type="entry name" value="F-box-like"/>
    <property type="match status" value="1"/>
</dbReference>
<feature type="compositionally biased region" description="Low complexity" evidence="4">
    <location>
        <begin position="470"/>
        <end position="494"/>
    </location>
</feature>
<dbReference type="EMBL" id="KZ819308">
    <property type="protein sequence ID" value="PWN94897.1"/>
    <property type="molecule type" value="Genomic_DNA"/>
</dbReference>
<dbReference type="OrthoDB" id="190105at2759"/>
<proteinExistence type="predicted"/>
<dbReference type="InterPro" id="IPR019775">
    <property type="entry name" value="WD40_repeat_CS"/>
</dbReference>
<feature type="repeat" description="WD" evidence="3">
    <location>
        <begin position="1019"/>
        <end position="1058"/>
    </location>
</feature>
<keyword evidence="1 3" id="KW-0853">WD repeat</keyword>
<evidence type="ECO:0000256" key="1">
    <source>
        <dbReference type="ARBA" id="ARBA00022574"/>
    </source>
</evidence>
<feature type="compositionally biased region" description="Basic and acidic residues" evidence="4">
    <location>
        <begin position="722"/>
        <end position="731"/>
    </location>
</feature>
<dbReference type="GeneID" id="37271045"/>
<feature type="region of interest" description="Disordered" evidence="4">
    <location>
        <begin position="206"/>
        <end position="225"/>
    </location>
</feature>
<dbReference type="InterPro" id="IPR001810">
    <property type="entry name" value="F-box_dom"/>
</dbReference>
<feature type="repeat" description="WD" evidence="3">
    <location>
        <begin position="979"/>
        <end position="1018"/>
    </location>
</feature>
<protein>
    <recommendedName>
        <fullName evidence="5">F-box domain-containing protein</fullName>
    </recommendedName>
</protein>
<organism evidence="6 7">
    <name type="scientific">Tilletiopsis washingtonensis</name>
    <dbReference type="NCBI Taxonomy" id="58919"/>
    <lineage>
        <taxon>Eukaryota</taxon>
        <taxon>Fungi</taxon>
        <taxon>Dikarya</taxon>
        <taxon>Basidiomycota</taxon>
        <taxon>Ustilaginomycotina</taxon>
        <taxon>Exobasidiomycetes</taxon>
        <taxon>Entylomatales</taxon>
        <taxon>Entylomatales incertae sedis</taxon>
        <taxon>Tilletiopsis</taxon>
    </lineage>
</organism>
<dbReference type="SUPFAM" id="SSF81383">
    <property type="entry name" value="F-box domain"/>
    <property type="match status" value="1"/>
</dbReference>
<dbReference type="PROSITE" id="PS50294">
    <property type="entry name" value="WD_REPEATS_REGION"/>
    <property type="match status" value="4"/>
</dbReference>
<dbReference type="Pfam" id="PF00400">
    <property type="entry name" value="WD40"/>
    <property type="match status" value="5"/>
</dbReference>
<gene>
    <name evidence="6" type="ORF">FA09DRAFT_332555</name>
</gene>
<dbReference type="SMART" id="SM00256">
    <property type="entry name" value="FBOX"/>
    <property type="match status" value="1"/>
</dbReference>
<feature type="region of interest" description="Disordered" evidence="4">
    <location>
        <begin position="798"/>
        <end position="822"/>
    </location>
</feature>
<dbReference type="Gene3D" id="1.20.1280.50">
    <property type="match status" value="1"/>
</dbReference>
<dbReference type="PRINTS" id="PR00320">
    <property type="entry name" value="GPROTEINBRPT"/>
</dbReference>
<evidence type="ECO:0000313" key="7">
    <source>
        <dbReference type="Proteomes" id="UP000245946"/>
    </source>
</evidence>
<accession>A0A316YZL9</accession>
<feature type="region of interest" description="Disordered" evidence="4">
    <location>
        <begin position="1"/>
        <end position="44"/>
    </location>
</feature>
<dbReference type="GO" id="GO:1990234">
    <property type="term" value="C:transferase complex"/>
    <property type="evidence" value="ECO:0007669"/>
    <property type="project" value="UniProtKB-ARBA"/>
</dbReference>
<evidence type="ECO:0000256" key="3">
    <source>
        <dbReference type="PROSITE-ProRule" id="PRU00221"/>
    </source>
</evidence>
<reference evidence="6 7" key="1">
    <citation type="journal article" date="2018" name="Mol. Biol. Evol.">
        <title>Broad Genomic Sampling Reveals a Smut Pathogenic Ancestry of the Fungal Clade Ustilaginomycotina.</title>
        <authorList>
            <person name="Kijpornyongpan T."/>
            <person name="Mondo S.J."/>
            <person name="Barry K."/>
            <person name="Sandor L."/>
            <person name="Lee J."/>
            <person name="Lipzen A."/>
            <person name="Pangilinan J."/>
            <person name="LaButti K."/>
            <person name="Hainaut M."/>
            <person name="Henrissat B."/>
            <person name="Grigoriev I.V."/>
            <person name="Spatafora J.W."/>
            <person name="Aime M.C."/>
        </authorList>
    </citation>
    <scope>NUCLEOTIDE SEQUENCE [LARGE SCALE GENOMIC DNA]</scope>
    <source>
        <strain evidence="6 7">MCA 4186</strain>
    </source>
</reference>
<feature type="repeat" description="WD" evidence="3">
    <location>
        <begin position="939"/>
        <end position="978"/>
    </location>
</feature>
<dbReference type="PANTHER" id="PTHR22847:SF732">
    <property type="entry name" value="F-BOX DOMAIN-CONTAINING PROTEIN"/>
    <property type="match status" value="1"/>
</dbReference>
<feature type="compositionally biased region" description="Low complexity" evidence="4">
    <location>
        <begin position="304"/>
        <end position="316"/>
    </location>
</feature>
<dbReference type="InterPro" id="IPR036047">
    <property type="entry name" value="F-box-like_dom_sf"/>
</dbReference>
<dbReference type="InterPro" id="IPR036322">
    <property type="entry name" value="WD40_repeat_dom_sf"/>
</dbReference>
<dbReference type="InterPro" id="IPR015943">
    <property type="entry name" value="WD40/YVTN_repeat-like_dom_sf"/>
</dbReference>
<dbReference type="AlphaFoldDB" id="A0A316YZL9"/>
<dbReference type="InterPro" id="IPR001680">
    <property type="entry name" value="WD40_rpt"/>
</dbReference>
<dbReference type="STRING" id="58919.A0A316YZL9"/>
<evidence type="ECO:0000259" key="5">
    <source>
        <dbReference type="PROSITE" id="PS50181"/>
    </source>
</evidence>
<name>A0A316YZL9_9BASI</name>
<feature type="compositionally biased region" description="Polar residues" evidence="4">
    <location>
        <begin position="805"/>
        <end position="821"/>
    </location>
</feature>
<keyword evidence="2" id="KW-0677">Repeat</keyword>
<feature type="region of interest" description="Disordered" evidence="4">
    <location>
        <begin position="396"/>
        <end position="415"/>
    </location>
</feature>
<evidence type="ECO:0000313" key="6">
    <source>
        <dbReference type="EMBL" id="PWN94897.1"/>
    </source>
</evidence>
<dbReference type="PROSITE" id="PS50181">
    <property type="entry name" value="FBOX"/>
    <property type="match status" value="1"/>
</dbReference>
<dbReference type="InterPro" id="IPR020472">
    <property type="entry name" value="WD40_PAC1"/>
</dbReference>
<feature type="region of interest" description="Disordered" evidence="4">
    <location>
        <begin position="642"/>
        <end position="697"/>
    </location>
</feature>
<feature type="repeat" description="WD" evidence="3">
    <location>
        <begin position="827"/>
        <end position="856"/>
    </location>
</feature>